<evidence type="ECO:0000256" key="5">
    <source>
        <dbReference type="ARBA" id="ARBA00022679"/>
    </source>
</evidence>
<dbReference type="CDD" id="cd07033">
    <property type="entry name" value="TPP_PYR_DXS_TK_like"/>
    <property type="match status" value="1"/>
</dbReference>
<protein>
    <recommendedName>
        <fullName evidence="4 10">Transketolase</fullName>
        <ecNumber evidence="3 10">2.2.1.1</ecNumber>
    </recommendedName>
</protein>
<evidence type="ECO:0000256" key="1">
    <source>
        <dbReference type="ARBA" id="ARBA00007131"/>
    </source>
</evidence>
<evidence type="ECO:0000256" key="16">
    <source>
        <dbReference type="RuleBase" id="RU004996"/>
    </source>
</evidence>
<comment type="function">
    <text evidence="16">Catalyzes the transfer of a two-carbon ketol group from a ketose donor to an aldose acceptor, via a covalent intermediate with the cofactor thiamine pyrophosphate.</text>
</comment>
<dbReference type="Pfam" id="PF00456">
    <property type="entry name" value="Transketolase_N"/>
    <property type="match status" value="1"/>
</dbReference>
<evidence type="ECO:0000256" key="14">
    <source>
        <dbReference type="PIRSR" id="PIRSR605478-4"/>
    </source>
</evidence>
<dbReference type="InterPro" id="IPR033247">
    <property type="entry name" value="Transketolase_fam"/>
</dbReference>
<feature type="binding site" evidence="13">
    <location>
        <position position="160"/>
    </location>
    <ligand>
        <name>thiamine diphosphate</name>
        <dbReference type="ChEBI" id="CHEBI:58937"/>
    </ligand>
</feature>
<feature type="binding site" evidence="14">
    <location>
        <position position="189"/>
    </location>
    <ligand>
        <name>Mg(2+)</name>
        <dbReference type="ChEBI" id="CHEBI:18420"/>
    </ligand>
</feature>
<dbReference type="InterPro" id="IPR049557">
    <property type="entry name" value="Transketolase_CS"/>
</dbReference>
<dbReference type="Pfam" id="PF02779">
    <property type="entry name" value="Transket_pyr"/>
    <property type="match status" value="1"/>
</dbReference>
<feature type="binding site" evidence="12">
    <location>
        <position position="264"/>
    </location>
    <ligand>
        <name>substrate</name>
    </ligand>
</feature>
<dbReference type="GO" id="GO:0006098">
    <property type="term" value="P:pentose-phosphate shunt"/>
    <property type="evidence" value="ECO:0007669"/>
    <property type="project" value="TreeGrafter"/>
</dbReference>
<dbReference type="PANTHER" id="PTHR43522:SF2">
    <property type="entry name" value="TRANSKETOLASE 1-RELATED"/>
    <property type="match status" value="1"/>
</dbReference>
<comment type="caution">
    <text evidence="18">The sequence shown here is derived from an EMBL/GenBank/DDBJ whole genome shotgun (WGS) entry which is preliminary data.</text>
</comment>
<dbReference type="InterPro" id="IPR055152">
    <property type="entry name" value="Transketolase-like_C_2"/>
</dbReference>
<dbReference type="NCBIfam" id="TIGR00232">
    <property type="entry name" value="tktlase_bact"/>
    <property type="match status" value="1"/>
</dbReference>
<dbReference type="PATRIC" id="fig|1134406.4.peg.2759"/>
<dbReference type="STRING" id="1134406.ADN00_02185"/>
<evidence type="ECO:0000256" key="2">
    <source>
        <dbReference type="ARBA" id="ARBA00011738"/>
    </source>
</evidence>
<feature type="binding site" evidence="14">
    <location>
        <position position="159"/>
    </location>
    <ligand>
        <name>Mg(2+)</name>
        <dbReference type="ChEBI" id="CHEBI:18420"/>
    </ligand>
</feature>
<dbReference type="PROSITE" id="PS00802">
    <property type="entry name" value="TRANSKETOLASE_2"/>
    <property type="match status" value="1"/>
</dbReference>
<dbReference type="PANTHER" id="PTHR43522">
    <property type="entry name" value="TRANSKETOLASE"/>
    <property type="match status" value="1"/>
</dbReference>
<evidence type="ECO:0000256" key="13">
    <source>
        <dbReference type="PIRSR" id="PIRSR605478-3"/>
    </source>
</evidence>
<evidence type="ECO:0000313" key="19">
    <source>
        <dbReference type="Proteomes" id="UP000050417"/>
    </source>
</evidence>
<feature type="binding site" evidence="13">
    <location>
        <position position="264"/>
    </location>
    <ligand>
        <name>thiamine diphosphate</name>
        <dbReference type="ChEBI" id="CHEBI:58937"/>
    </ligand>
</feature>
<dbReference type="InterPro" id="IPR005475">
    <property type="entry name" value="Transketolase-like_Pyr-bd"/>
</dbReference>
<dbReference type="PROSITE" id="PS00801">
    <property type="entry name" value="TRANSKETOLASE_1"/>
    <property type="match status" value="1"/>
</dbReference>
<feature type="binding site" evidence="13">
    <location>
        <begin position="118"/>
        <end position="120"/>
    </location>
    <ligand>
        <name>thiamine diphosphate</name>
        <dbReference type="ChEBI" id="CHEBI:58937"/>
    </ligand>
</feature>
<dbReference type="RefSeq" id="WP_082389809.1">
    <property type="nucleotide sequence ID" value="NZ_LGCL01000009.1"/>
</dbReference>
<dbReference type="InterPro" id="IPR005478">
    <property type="entry name" value="Transketolase_bac-like"/>
</dbReference>
<comment type="catalytic activity">
    <reaction evidence="9 16">
        <text>D-sedoheptulose 7-phosphate + D-glyceraldehyde 3-phosphate = aldehydo-D-ribose 5-phosphate + D-xylulose 5-phosphate</text>
        <dbReference type="Rhea" id="RHEA:10508"/>
        <dbReference type="ChEBI" id="CHEBI:57483"/>
        <dbReference type="ChEBI" id="CHEBI:57737"/>
        <dbReference type="ChEBI" id="CHEBI:58273"/>
        <dbReference type="ChEBI" id="CHEBI:59776"/>
        <dbReference type="EC" id="2.2.1.1"/>
    </reaction>
</comment>
<comment type="subunit">
    <text evidence="2 16">Homodimer.</text>
</comment>
<proteinExistence type="inferred from homology"/>
<accession>A0A0P6XI51</accession>
<dbReference type="GO" id="GO:0004802">
    <property type="term" value="F:transketolase activity"/>
    <property type="evidence" value="ECO:0007669"/>
    <property type="project" value="UniProtKB-UniRule"/>
</dbReference>
<sequence>MSISEDLKLRAINTIRFLSADGVQNANSGHPGLPMGTAAIAYTIWTRHLRFNPLNPKWANRDRFVLSGGHGSMLLYSLLHLTGFDLPLDELKNFRQWGSRTPGHPEYGHTPGVEVTTGPLGQGLANGVGMAIAESHLAAEFNLHGHNIIDHYTYAIVTDGDLQEGVASEAASWAGHLKLGKLIYLYDDNRISIDGSTDHSFTEDRGARFAAYGWQVLHVADGNDVEEIDQAINQAKQDPRPSLIICRTHIGYGLPTKQDTAAAHGAPPGNEELDNAKRNLGWPVEPRFYIPEDVLAHFREAVTRGDALEQEWNARFEQYAAAAPEKAAELKRRLSGELPQGWEEALKPFAPDAKGTASRQASGAVINQLAEVLPELVGGSADLTPSNNTWIKSSSAYQHDNPAGRYFHFGVREHAMGAAMNGIALHGGLIPYGATFLVFTDYVRPAIRISALSGLQTIWVFTHDSIGLGEDGPTHQPVEHLAAMRAIPGLVTIRPADANETLEAWKVAIRRKNGPTLFALSRQNLPTLDRSVFAKADGLAKGAYVLRDYGQGKPELILMASGSEVSLIIQAAEKLAAEGRSVRVVSMPSWELFKQQDQEYRDSVLLPDVKARLSVEAAVAMGWERWVGLEGKSISIETFGASAPAEKLFEEFGFTVENVIKTAKELLD</sequence>
<evidence type="ECO:0000256" key="4">
    <source>
        <dbReference type="ARBA" id="ARBA00016662"/>
    </source>
</evidence>
<evidence type="ECO:0000256" key="6">
    <source>
        <dbReference type="ARBA" id="ARBA00022723"/>
    </source>
</evidence>
<evidence type="ECO:0000256" key="10">
    <source>
        <dbReference type="NCBIfam" id="TIGR00232"/>
    </source>
</evidence>
<comment type="cofactor">
    <cofactor evidence="13">
        <name>thiamine diphosphate</name>
        <dbReference type="ChEBI" id="CHEBI:58937"/>
    </cofactor>
    <text evidence="13">Binds 1 thiamine pyrophosphate per subunit. During the reaction, the substrate forms a covalent intermediate with the cofactor.</text>
</comment>
<feature type="domain" description="Transketolase-like pyrimidine-binding" evidence="17">
    <location>
        <begin position="356"/>
        <end position="527"/>
    </location>
</feature>
<evidence type="ECO:0000256" key="3">
    <source>
        <dbReference type="ARBA" id="ARBA00013152"/>
    </source>
</evidence>
<dbReference type="AlphaFoldDB" id="A0A0P6XI51"/>
<evidence type="ECO:0000256" key="11">
    <source>
        <dbReference type="PIRSR" id="PIRSR605478-1"/>
    </source>
</evidence>
<comment type="cofactor">
    <cofactor evidence="16">
        <name>Mg(2+)</name>
        <dbReference type="ChEBI" id="CHEBI:18420"/>
    </cofactor>
    <cofactor evidence="16">
        <name>Ca(2+)</name>
        <dbReference type="ChEBI" id="CHEBI:29108"/>
    </cofactor>
    <cofactor evidence="16">
        <name>Mn(2+)</name>
        <dbReference type="ChEBI" id="CHEBI:29035"/>
    </cofactor>
    <cofactor evidence="16">
        <name>Co(2+)</name>
        <dbReference type="ChEBI" id="CHEBI:48828"/>
    </cofactor>
    <text evidence="16">Binds 1 Mg(2+) ion per subunit. Can also utilize other divalent metal cations, such as Ca(2+), Mn(2+) and Co(2+).</text>
</comment>
<evidence type="ECO:0000313" key="18">
    <source>
        <dbReference type="EMBL" id="KPL79793.1"/>
    </source>
</evidence>
<dbReference type="GO" id="GO:0005829">
    <property type="term" value="C:cytosol"/>
    <property type="evidence" value="ECO:0007669"/>
    <property type="project" value="TreeGrafter"/>
</dbReference>
<dbReference type="EMBL" id="LGCL01000009">
    <property type="protein sequence ID" value="KPL79793.1"/>
    <property type="molecule type" value="Genomic_DNA"/>
</dbReference>
<feature type="binding site" evidence="12">
    <location>
        <position position="359"/>
    </location>
    <ligand>
        <name>substrate</name>
    </ligand>
</feature>
<dbReference type="Pfam" id="PF22613">
    <property type="entry name" value="Transketolase_C_1"/>
    <property type="match status" value="1"/>
</dbReference>
<evidence type="ECO:0000256" key="8">
    <source>
        <dbReference type="ARBA" id="ARBA00023052"/>
    </source>
</evidence>
<keyword evidence="5 16" id="KW-0808">Transferase</keyword>
<dbReference type="Gene3D" id="3.40.50.920">
    <property type="match status" value="1"/>
</dbReference>
<feature type="site" description="Important for catalytic activity" evidence="15">
    <location>
        <position position="30"/>
    </location>
</feature>
<keyword evidence="6 14" id="KW-0479">Metal-binding</keyword>
<comment type="similarity">
    <text evidence="1 16">Belongs to the transketolase family.</text>
</comment>
<feature type="binding site" evidence="12">
    <location>
        <position position="522"/>
    </location>
    <ligand>
        <name>substrate</name>
    </ligand>
</feature>
<dbReference type="FunFam" id="3.40.50.920:FF:000003">
    <property type="entry name" value="Transketolase"/>
    <property type="match status" value="1"/>
</dbReference>
<dbReference type="SUPFAM" id="SSF52518">
    <property type="entry name" value="Thiamin diphosphate-binding fold (THDP-binding)"/>
    <property type="match status" value="2"/>
</dbReference>
<evidence type="ECO:0000256" key="9">
    <source>
        <dbReference type="ARBA" id="ARBA00049473"/>
    </source>
</evidence>
<dbReference type="CDD" id="cd02012">
    <property type="entry name" value="TPP_TK"/>
    <property type="match status" value="1"/>
</dbReference>
<feature type="binding site" evidence="14">
    <location>
        <position position="191"/>
    </location>
    <ligand>
        <name>Mg(2+)</name>
        <dbReference type="ChEBI" id="CHEBI:18420"/>
    </ligand>
</feature>
<dbReference type="InterPro" id="IPR009014">
    <property type="entry name" value="Transketo_C/PFOR_II"/>
</dbReference>
<dbReference type="SUPFAM" id="SSF52922">
    <property type="entry name" value="TK C-terminal domain-like"/>
    <property type="match status" value="1"/>
</dbReference>
<dbReference type="Proteomes" id="UP000050417">
    <property type="component" value="Unassembled WGS sequence"/>
</dbReference>
<evidence type="ECO:0000256" key="12">
    <source>
        <dbReference type="PIRSR" id="PIRSR605478-2"/>
    </source>
</evidence>
<dbReference type="InterPro" id="IPR029061">
    <property type="entry name" value="THDP-binding"/>
</dbReference>
<dbReference type="GO" id="GO:0046872">
    <property type="term" value="F:metal ion binding"/>
    <property type="evidence" value="ECO:0007669"/>
    <property type="project" value="UniProtKB-KW"/>
</dbReference>
<feature type="binding site" evidence="13">
    <location>
        <position position="70"/>
    </location>
    <ligand>
        <name>thiamine diphosphate</name>
        <dbReference type="ChEBI" id="CHEBI:58937"/>
    </ligand>
</feature>
<keyword evidence="19" id="KW-1185">Reference proteome</keyword>
<reference evidence="18 19" key="1">
    <citation type="submission" date="2015-07" db="EMBL/GenBank/DDBJ databases">
        <title>Genome sequence of Ornatilinea apprima DSM 23815.</title>
        <authorList>
            <person name="Hemp J."/>
            <person name="Ward L.M."/>
            <person name="Pace L.A."/>
            <person name="Fischer W.W."/>
        </authorList>
    </citation>
    <scope>NUCLEOTIDE SEQUENCE [LARGE SCALE GENOMIC DNA]</scope>
    <source>
        <strain evidence="18 19">P3M-1</strain>
    </source>
</reference>
<keyword evidence="16" id="KW-0106">Calcium</keyword>
<name>A0A0P6XI51_9CHLR</name>
<dbReference type="SMART" id="SM00861">
    <property type="entry name" value="Transket_pyr"/>
    <property type="match status" value="1"/>
</dbReference>
<feature type="binding site" evidence="12">
    <location>
        <position position="475"/>
    </location>
    <ligand>
        <name>substrate</name>
    </ligand>
</feature>
<dbReference type="FunFam" id="3.40.50.970:FF:000003">
    <property type="entry name" value="Transketolase"/>
    <property type="match status" value="1"/>
</dbReference>
<feature type="binding site" evidence="13">
    <location>
        <position position="189"/>
    </location>
    <ligand>
        <name>thiamine diphosphate</name>
        <dbReference type="ChEBI" id="CHEBI:58937"/>
    </ligand>
</feature>
<feature type="site" description="Important for catalytic activity" evidence="15">
    <location>
        <position position="264"/>
    </location>
</feature>
<dbReference type="OrthoDB" id="8732661at2"/>
<evidence type="ECO:0000256" key="7">
    <source>
        <dbReference type="ARBA" id="ARBA00022842"/>
    </source>
</evidence>
<gene>
    <name evidence="18" type="ORF">ADN00_02185</name>
</gene>
<dbReference type="FunFam" id="3.40.50.970:FF:000004">
    <property type="entry name" value="Transketolase"/>
    <property type="match status" value="1"/>
</dbReference>
<feature type="active site" description="Proton donor" evidence="11">
    <location>
        <position position="413"/>
    </location>
</feature>
<evidence type="ECO:0000259" key="17">
    <source>
        <dbReference type="SMART" id="SM00861"/>
    </source>
</evidence>
<dbReference type="InterPro" id="IPR005474">
    <property type="entry name" value="Transketolase_N"/>
</dbReference>
<dbReference type="InterPro" id="IPR020826">
    <property type="entry name" value="Transketolase_BS"/>
</dbReference>
<organism evidence="18 19">
    <name type="scientific">Ornatilinea apprima</name>
    <dbReference type="NCBI Taxonomy" id="1134406"/>
    <lineage>
        <taxon>Bacteria</taxon>
        <taxon>Bacillati</taxon>
        <taxon>Chloroflexota</taxon>
        <taxon>Anaerolineae</taxon>
        <taxon>Anaerolineales</taxon>
        <taxon>Anaerolineaceae</taxon>
        <taxon>Ornatilinea</taxon>
    </lineage>
</organism>
<dbReference type="Gene3D" id="3.40.50.970">
    <property type="match status" value="2"/>
</dbReference>
<comment type="cofactor">
    <cofactor evidence="14">
        <name>Mg(2+)</name>
        <dbReference type="ChEBI" id="CHEBI:18420"/>
    </cofactor>
    <text evidence="14">Binds 1 Mg(2+) ion per subunit. Can also utilize other divalent metal cations, such as Ca(2+), Mn(2+) and Co(2+).</text>
</comment>
<feature type="binding site" evidence="12">
    <location>
        <position position="463"/>
    </location>
    <ligand>
        <name>substrate</name>
    </ligand>
</feature>
<feature type="binding site" evidence="12">
    <location>
        <position position="30"/>
    </location>
    <ligand>
        <name>substrate</name>
    </ligand>
</feature>
<keyword evidence="7 14" id="KW-0460">Magnesium</keyword>
<evidence type="ECO:0000256" key="15">
    <source>
        <dbReference type="PIRSR" id="PIRSR605478-5"/>
    </source>
</evidence>
<dbReference type="EC" id="2.2.1.1" evidence="3 10"/>
<feature type="binding site" evidence="12">
    <location>
        <position position="386"/>
    </location>
    <ligand>
        <name>substrate</name>
    </ligand>
</feature>
<feature type="binding site" evidence="13">
    <location>
        <position position="439"/>
    </location>
    <ligand>
        <name>thiamine diphosphate</name>
        <dbReference type="ChEBI" id="CHEBI:58937"/>
    </ligand>
</feature>
<feature type="binding site" evidence="12">
    <location>
        <position position="471"/>
    </location>
    <ligand>
        <name>substrate</name>
    </ligand>
</feature>
<keyword evidence="8 13" id="KW-0786">Thiamine pyrophosphate</keyword>